<evidence type="ECO:0000313" key="1">
    <source>
        <dbReference type="EMBL" id="MCP3426874.1"/>
    </source>
</evidence>
<dbReference type="EMBL" id="JANAFB010000040">
    <property type="protein sequence ID" value="MCP3426874.1"/>
    <property type="molecule type" value="Genomic_DNA"/>
</dbReference>
<organism evidence="1 2">
    <name type="scientific">Rothia santali</name>
    <dbReference type="NCBI Taxonomy" id="2949643"/>
    <lineage>
        <taxon>Bacteria</taxon>
        <taxon>Bacillati</taxon>
        <taxon>Actinomycetota</taxon>
        <taxon>Actinomycetes</taxon>
        <taxon>Micrococcales</taxon>
        <taxon>Micrococcaceae</taxon>
        <taxon>Rothia</taxon>
    </lineage>
</organism>
<proteinExistence type="predicted"/>
<gene>
    <name evidence="1" type="ORF">NBM05_12875</name>
</gene>
<reference evidence="1" key="1">
    <citation type="submission" date="2022-06" db="EMBL/GenBank/DDBJ databases">
        <title>Rothia sp. isolated from sandalwood seedling.</title>
        <authorList>
            <person name="Tuikhar N."/>
            <person name="Kirdat K."/>
            <person name="Thorat V."/>
            <person name="Swetha P."/>
            <person name="Padma S."/>
            <person name="Sundararaj R."/>
            <person name="Yadav A."/>
        </authorList>
    </citation>
    <scope>NUCLEOTIDE SEQUENCE</scope>
    <source>
        <strain evidence="1">AR01</strain>
    </source>
</reference>
<accession>A0A9X2HGE1</accession>
<comment type="caution">
    <text evidence="1">The sequence shown here is derived from an EMBL/GenBank/DDBJ whole genome shotgun (WGS) entry which is preliminary data.</text>
</comment>
<keyword evidence="2" id="KW-1185">Reference proteome</keyword>
<evidence type="ECO:0000313" key="2">
    <source>
        <dbReference type="Proteomes" id="UP001139502"/>
    </source>
</evidence>
<dbReference type="RefSeq" id="WP_254168177.1">
    <property type="nucleotide sequence ID" value="NZ_JANAFB010000040.1"/>
</dbReference>
<dbReference type="Proteomes" id="UP001139502">
    <property type="component" value="Unassembled WGS sequence"/>
</dbReference>
<sequence>MLEEIPGIDPEAFWSENSLREVEKCLVRRFSGIDEMPAETFEEYQMYVGEGLRRLFDGRWMSLPSELIDEEGPPGRGISYDRMDHVDVTDGMIHWAMSERSGTCWATLFGSNRNMMPD</sequence>
<protein>
    <submittedName>
        <fullName evidence="1">Uncharacterized protein</fullName>
    </submittedName>
</protein>
<name>A0A9X2HGE1_9MICC</name>
<dbReference type="AlphaFoldDB" id="A0A9X2HGE1"/>